<dbReference type="EMBL" id="SSTE01011267">
    <property type="protein sequence ID" value="KAA0051294.1"/>
    <property type="molecule type" value="Genomic_DNA"/>
</dbReference>
<accession>A0A5A7U7K3</accession>
<dbReference type="Proteomes" id="UP000321393">
    <property type="component" value="Unassembled WGS sequence"/>
</dbReference>
<organism evidence="2 3">
    <name type="scientific">Cucumis melo var. makuwa</name>
    <name type="common">Oriental melon</name>
    <dbReference type="NCBI Taxonomy" id="1194695"/>
    <lineage>
        <taxon>Eukaryota</taxon>
        <taxon>Viridiplantae</taxon>
        <taxon>Streptophyta</taxon>
        <taxon>Embryophyta</taxon>
        <taxon>Tracheophyta</taxon>
        <taxon>Spermatophyta</taxon>
        <taxon>Magnoliopsida</taxon>
        <taxon>eudicotyledons</taxon>
        <taxon>Gunneridae</taxon>
        <taxon>Pentapetalae</taxon>
        <taxon>rosids</taxon>
        <taxon>fabids</taxon>
        <taxon>Cucurbitales</taxon>
        <taxon>Cucurbitaceae</taxon>
        <taxon>Benincaseae</taxon>
        <taxon>Cucumis</taxon>
    </lineage>
</organism>
<dbReference type="InterPro" id="IPR054722">
    <property type="entry name" value="PolX-like_BBD"/>
</dbReference>
<proteinExistence type="predicted"/>
<feature type="domain" description="Retrovirus-related Pol polyprotein from transposon TNT 1-94-like beta-barrel" evidence="1">
    <location>
        <begin position="195"/>
        <end position="239"/>
    </location>
</feature>
<protein>
    <submittedName>
        <fullName evidence="2">Retrovirus-related Pol polyprotein from transposon TNT 1-94</fullName>
    </submittedName>
</protein>
<evidence type="ECO:0000313" key="2">
    <source>
        <dbReference type="EMBL" id="KAA0051294.1"/>
    </source>
</evidence>
<name>A0A5A7U7K3_CUCMM</name>
<dbReference type="AlphaFoldDB" id="A0A5A7U7K3"/>
<reference evidence="2 3" key="1">
    <citation type="submission" date="2019-08" db="EMBL/GenBank/DDBJ databases">
        <title>Draft genome sequences of two oriental melons (Cucumis melo L. var makuwa).</title>
        <authorList>
            <person name="Kwon S.-Y."/>
        </authorList>
    </citation>
    <scope>NUCLEOTIDE SEQUENCE [LARGE SCALE GENOMIC DNA]</scope>
    <source>
        <strain evidence="3">cv. SW 3</strain>
        <tissue evidence="2">Leaf</tissue>
    </source>
</reference>
<dbReference type="PANTHER" id="PTHR47481:SF22">
    <property type="entry name" value="RETROTRANSPOSON GAG DOMAIN-CONTAINING PROTEIN"/>
    <property type="match status" value="1"/>
</dbReference>
<evidence type="ECO:0000313" key="3">
    <source>
        <dbReference type="Proteomes" id="UP000321393"/>
    </source>
</evidence>
<dbReference type="Pfam" id="PF22936">
    <property type="entry name" value="Pol_BBD"/>
    <property type="match status" value="1"/>
</dbReference>
<sequence>MDFLRQTFQTTRKGNLNMEDYLRTMKNNIDNLGQAGSLVPPRALVSQVLLGLYEVYKPVIANIRRFSNSHQFYANNRNHFHGQRGTSNNGRGCGRGRGNKPTCQVCGQSSRASVNPSPTGICNPNFLFFEKILEHQNSQCNTRNATLNAAVNVAKREEPQTTAEDVAATEATNPLAKCVSSNPFATSETIIDLNWYIDSGATNHVMAESSSLTNSVDYSGTDKVTVGNGNTLHISCVGHSYLTDGK</sequence>
<gene>
    <name evidence="2" type="ORF">E6C27_scaffold55G00010</name>
</gene>
<dbReference type="OrthoDB" id="1937754at2759"/>
<dbReference type="PANTHER" id="PTHR47481">
    <property type="match status" value="1"/>
</dbReference>
<evidence type="ECO:0000259" key="1">
    <source>
        <dbReference type="Pfam" id="PF22936"/>
    </source>
</evidence>
<comment type="caution">
    <text evidence="2">The sequence shown here is derived from an EMBL/GenBank/DDBJ whole genome shotgun (WGS) entry which is preliminary data.</text>
</comment>